<comment type="caution">
    <text evidence="2">The sequence shown here is derived from an EMBL/GenBank/DDBJ whole genome shotgun (WGS) entry which is preliminary data.</text>
</comment>
<feature type="compositionally biased region" description="Low complexity" evidence="1">
    <location>
        <begin position="191"/>
        <end position="201"/>
    </location>
</feature>
<sequence>VIPKYSKGGQNGNYLAFIPGPPSSAATACFPTAAHKQALLVTTDPGTKAVLTAHVHKLKTDDGITSEMATTPEKSVRSCTKGQALFSVSWDEEFFMGLDTVEVSDTEKANLKRIEADLRSVRDSAGNGSSEAQEWLSKCQDTQGAIMQCAAKKRKGNDGSTAAGASGSAADGGGSGSDPRGEEAQPTTGNASSSAAAGPAA</sequence>
<feature type="non-terminal residue" evidence="2">
    <location>
        <position position="201"/>
    </location>
</feature>
<dbReference type="Proteomes" id="UP001189429">
    <property type="component" value="Unassembled WGS sequence"/>
</dbReference>
<keyword evidence="3" id="KW-1185">Reference proteome</keyword>
<organism evidence="2 3">
    <name type="scientific">Prorocentrum cordatum</name>
    <dbReference type="NCBI Taxonomy" id="2364126"/>
    <lineage>
        <taxon>Eukaryota</taxon>
        <taxon>Sar</taxon>
        <taxon>Alveolata</taxon>
        <taxon>Dinophyceae</taxon>
        <taxon>Prorocentrales</taxon>
        <taxon>Prorocentraceae</taxon>
        <taxon>Prorocentrum</taxon>
    </lineage>
</organism>
<reference evidence="2" key="1">
    <citation type="submission" date="2023-10" db="EMBL/GenBank/DDBJ databases">
        <authorList>
            <person name="Chen Y."/>
            <person name="Shah S."/>
            <person name="Dougan E. K."/>
            <person name="Thang M."/>
            <person name="Chan C."/>
        </authorList>
    </citation>
    <scope>NUCLEOTIDE SEQUENCE [LARGE SCALE GENOMIC DNA]</scope>
</reference>
<evidence type="ECO:0000313" key="2">
    <source>
        <dbReference type="EMBL" id="CAK0824789.1"/>
    </source>
</evidence>
<proteinExistence type="predicted"/>
<feature type="non-terminal residue" evidence="2">
    <location>
        <position position="1"/>
    </location>
</feature>
<dbReference type="EMBL" id="CAUYUJ010008730">
    <property type="protein sequence ID" value="CAK0824789.1"/>
    <property type="molecule type" value="Genomic_DNA"/>
</dbReference>
<name>A0ABN9RZD1_9DINO</name>
<protein>
    <submittedName>
        <fullName evidence="2">Uncharacterized protein</fullName>
    </submittedName>
</protein>
<evidence type="ECO:0000313" key="3">
    <source>
        <dbReference type="Proteomes" id="UP001189429"/>
    </source>
</evidence>
<gene>
    <name evidence="2" type="ORF">PCOR1329_LOCUS25090</name>
</gene>
<feature type="region of interest" description="Disordered" evidence="1">
    <location>
        <begin position="151"/>
        <end position="201"/>
    </location>
</feature>
<accession>A0ABN9RZD1</accession>
<evidence type="ECO:0000256" key="1">
    <source>
        <dbReference type="SAM" id="MobiDB-lite"/>
    </source>
</evidence>
<feature type="compositionally biased region" description="Low complexity" evidence="1">
    <location>
        <begin position="158"/>
        <end position="169"/>
    </location>
</feature>